<accession>A0AAW4L1D8</accession>
<dbReference type="InterPro" id="IPR048279">
    <property type="entry name" value="MdtK-like"/>
</dbReference>
<organism evidence="8 9">
    <name type="scientific">Geoanaerobacter pelophilus</name>
    <dbReference type="NCBI Taxonomy" id="60036"/>
    <lineage>
        <taxon>Bacteria</taxon>
        <taxon>Pseudomonadati</taxon>
        <taxon>Thermodesulfobacteriota</taxon>
        <taxon>Desulfuromonadia</taxon>
        <taxon>Geobacterales</taxon>
        <taxon>Geobacteraceae</taxon>
        <taxon>Geoanaerobacter</taxon>
    </lineage>
</organism>
<protein>
    <submittedName>
        <fullName evidence="8">MATE family efflux transporter</fullName>
    </submittedName>
</protein>
<keyword evidence="2" id="KW-0813">Transport</keyword>
<evidence type="ECO:0000256" key="6">
    <source>
        <dbReference type="ARBA" id="ARBA00023136"/>
    </source>
</evidence>
<dbReference type="PANTHER" id="PTHR43549:SF3">
    <property type="entry name" value="MULTIDRUG RESISTANCE PROTEIN YPNP-RELATED"/>
    <property type="match status" value="1"/>
</dbReference>
<comment type="caution">
    <text evidence="8">The sequence shown here is derived from an EMBL/GenBank/DDBJ whole genome shotgun (WGS) entry which is preliminary data.</text>
</comment>
<comment type="subcellular location">
    <subcellularLocation>
        <location evidence="1">Cell membrane</location>
        <topology evidence="1">Multi-pass membrane protein</topology>
    </subcellularLocation>
</comment>
<dbReference type="GO" id="GO:0005886">
    <property type="term" value="C:plasma membrane"/>
    <property type="evidence" value="ECO:0007669"/>
    <property type="project" value="UniProtKB-SubCell"/>
</dbReference>
<keyword evidence="3" id="KW-1003">Cell membrane</keyword>
<keyword evidence="9" id="KW-1185">Reference proteome</keyword>
<dbReference type="GO" id="GO:0042910">
    <property type="term" value="F:xenobiotic transmembrane transporter activity"/>
    <property type="evidence" value="ECO:0007669"/>
    <property type="project" value="InterPro"/>
</dbReference>
<dbReference type="GO" id="GO:0015297">
    <property type="term" value="F:antiporter activity"/>
    <property type="evidence" value="ECO:0007669"/>
    <property type="project" value="InterPro"/>
</dbReference>
<evidence type="ECO:0000313" key="8">
    <source>
        <dbReference type="EMBL" id="MBT0663305.1"/>
    </source>
</evidence>
<feature type="transmembrane region" description="Helical" evidence="7">
    <location>
        <begin position="95"/>
        <end position="120"/>
    </location>
</feature>
<feature type="transmembrane region" description="Helical" evidence="7">
    <location>
        <begin position="290"/>
        <end position="308"/>
    </location>
</feature>
<feature type="transmembrane region" description="Helical" evidence="7">
    <location>
        <begin position="20"/>
        <end position="40"/>
    </location>
</feature>
<dbReference type="PIRSF" id="PIRSF006603">
    <property type="entry name" value="DinF"/>
    <property type="match status" value="1"/>
</dbReference>
<feature type="transmembrane region" description="Helical" evidence="7">
    <location>
        <begin position="172"/>
        <end position="192"/>
    </location>
</feature>
<dbReference type="Proteomes" id="UP000811899">
    <property type="component" value="Unassembled WGS sequence"/>
</dbReference>
<evidence type="ECO:0000256" key="2">
    <source>
        <dbReference type="ARBA" id="ARBA00022448"/>
    </source>
</evidence>
<evidence type="ECO:0000256" key="7">
    <source>
        <dbReference type="SAM" id="Phobius"/>
    </source>
</evidence>
<keyword evidence="4 7" id="KW-0812">Transmembrane</keyword>
<name>A0AAW4L1D8_9BACT</name>
<feature type="transmembrane region" description="Helical" evidence="7">
    <location>
        <begin position="132"/>
        <end position="152"/>
    </location>
</feature>
<feature type="transmembrane region" description="Helical" evidence="7">
    <location>
        <begin position="363"/>
        <end position="381"/>
    </location>
</feature>
<evidence type="ECO:0000256" key="4">
    <source>
        <dbReference type="ARBA" id="ARBA00022692"/>
    </source>
</evidence>
<feature type="transmembrane region" description="Helical" evidence="7">
    <location>
        <begin position="424"/>
        <end position="443"/>
    </location>
</feature>
<dbReference type="InterPro" id="IPR002528">
    <property type="entry name" value="MATE_fam"/>
</dbReference>
<evidence type="ECO:0000313" key="9">
    <source>
        <dbReference type="Proteomes" id="UP000811899"/>
    </source>
</evidence>
<feature type="transmembrane region" description="Helical" evidence="7">
    <location>
        <begin position="329"/>
        <end position="351"/>
    </location>
</feature>
<sequence>MDQASKKQHDLLTEPIPKLLIRLAFPVGVGFFFNTMFNVVDTFYAGLISTQAQAAISLSFPLFFLMIAVGSGISTASTSLVGHALGAGNREEAELYAAQTFAFALLHGILLSIVGLATAPKIVAMLGAKGEYLEFALSYIGAIYSGAAFFILNQAQNGILSSSGDTKSFRNFLITAFLLNLIYDPWFIYGGLGLPPLGISGIAWATVCIQAVGSLYLFRKVHATGLISWRTRRLALPSFIAFRHLAALGFPASLTMLTVAIGVFVITWFVGRYGSEAVAAYGIATRIEQVLLLPVMGLNVATLALISQNSGALRFDRVKETVKCALSRGLMLVSLGSAAVFAGAGALMALFSKDPMVTGTGAVYLRFAAFVFPAYVVLYINSFALQGIRRPQISLALGVYRQFIAPLPIFWLLSNHLGWGLKGVWSGIVLINWSAALISLVVIRKVFKGLGKV</sequence>
<feature type="transmembrane region" description="Helical" evidence="7">
    <location>
        <begin position="60"/>
        <end position="83"/>
    </location>
</feature>
<dbReference type="NCBIfam" id="TIGR00797">
    <property type="entry name" value="matE"/>
    <property type="match status" value="1"/>
</dbReference>
<evidence type="ECO:0000256" key="3">
    <source>
        <dbReference type="ARBA" id="ARBA00022475"/>
    </source>
</evidence>
<feature type="transmembrane region" description="Helical" evidence="7">
    <location>
        <begin position="393"/>
        <end position="412"/>
    </location>
</feature>
<proteinExistence type="predicted"/>
<dbReference type="CDD" id="cd13145">
    <property type="entry name" value="MATE_like_5"/>
    <property type="match status" value="1"/>
</dbReference>
<dbReference type="RefSeq" id="WP_214170054.1">
    <property type="nucleotide sequence ID" value="NZ_JAHCVJ010000001.1"/>
</dbReference>
<keyword evidence="6 7" id="KW-0472">Membrane</keyword>
<dbReference type="InterPro" id="IPR052031">
    <property type="entry name" value="Membrane_Transporter-Flippase"/>
</dbReference>
<dbReference type="PANTHER" id="PTHR43549">
    <property type="entry name" value="MULTIDRUG RESISTANCE PROTEIN YPNP-RELATED"/>
    <property type="match status" value="1"/>
</dbReference>
<gene>
    <name evidence="8" type="ORF">KI809_03235</name>
</gene>
<dbReference type="AlphaFoldDB" id="A0AAW4L1D8"/>
<feature type="transmembrane region" description="Helical" evidence="7">
    <location>
        <begin position="198"/>
        <end position="218"/>
    </location>
</feature>
<evidence type="ECO:0000256" key="5">
    <source>
        <dbReference type="ARBA" id="ARBA00022989"/>
    </source>
</evidence>
<reference evidence="8 9" key="1">
    <citation type="submission" date="2021-05" db="EMBL/GenBank/DDBJ databases">
        <title>The draft genome of Geobacter pelophilus DSM 12255.</title>
        <authorList>
            <person name="Xu Z."/>
            <person name="Masuda Y."/>
            <person name="Itoh H."/>
            <person name="Senoo K."/>
        </authorList>
    </citation>
    <scope>NUCLEOTIDE SEQUENCE [LARGE SCALE GENOMIC DNA]</scope>
    <source>
        <strain evidence="8 9">DSM 12255</strain>
    </source>
</reference>
<keyword evidence="5 7" id="KW-1133">Transmembrane helix</keyword>
<evidence type="ECO:0000256" key="1">
    <source>
        <dbReference type="ARBA" id="ARBA00004651"/>
    </source>
</evidence>
<dbReference type="EMBL" id="JAHCVJ010000001">
    <property type="protein sequence ID" value="MBT0663305.1"/>
    <property type="molecule type" value="Genomic_DNA"/>
</dbReference>
<feature type="transmembrane region" description="Helical" evidence="7">
    <location>
        <begin position="239"/>
        <end position="270"/>
    </location>
</feature>
<dbReference type="Pfam" id="PF01554">
    <property type="entry name" value="MatE"/>
    <property type="match status" value="2"/>
</dbReference>